<keyword evidence="1" id="KW-0472">Membrane</keyword>
<dbReference type="AlphaFoldDB" id="A0A1Q3DFE4"/>
<name>A0A1Q3DFE4_CEPFO</name>
<organism evidence="2 3">
    <name type="scientific">Cephalotus follicularis</name>
    <name type="common">Albany pitcher plant</name>
    <dbReference type="NCBI Taxonomy" id="3775"/>
    <lineage>
        <taxon>Eukaryota</taxon>
        <taxon>Viridiplantae</taxon>
        <taxon>Streptophyta</taxon>
        <taxon>Embryophyta</taxon>
        <taxon>Tracheophyta</taxon>
        <taxon>Spermatophyta</taxon>
        <taxon>Magnoliopsida</taxon>
        <taxon>eudicotyledons</taxon>
        <taxon>Gunneridae</taxon>
        <taxon>Pentapetalae</taxon>
        <taxon>rosids</taxon>
        <taxon>fabids</taxon>
        <taxon>Oxalidales</taxon>
        <taxon>Cephalotaceae</taxon>
        <taxon>Cephalotus</taxon>
    </lineage>
</organism>
<feature type="transmembrane region" description="Helical" evidence="1">
    <location>
        <begin position="61"/>
        <end position="85"/>
    </location>
</feature>
<evidence type="ECO:0000313" key="2">
    <source>
        <dbReference type="EMBL" id="GAV91256.1"/>
    </source>
</evidence>
<reference evidence="3" key="1">
    <citation type="submission" date="2016-04" db="EMBL/GenBank/DDBJ databases">
        <title>Cephalotus genome sequencing.</title>
        <authorList>
            <person name="Fukushima K."/>
            <person name="Hasebe M."/>
            <person name="Fang X."/>
        </authorList>
    </citation>
    <scope>NUCLEOTIDE SEQUENCE [LARGE SCALE GENOMIC DNA]</scope>
    <source>
        <strain evidence="3">cv. St1</strain>
    </source>
</reference>
<proteinExistence type="predicted"/>
<evidence type="ECO:0000313" key="3">
    <source>
        <dbReference type="Proteomes" id="UP000187406"/>
    </source>
</evidence>
<keyword evidence="3" id="KW-1185">Reference proteome</keyword>
<keyword evidence="1" id="KW-1133">Transmembrane helix</keyword>
<dbReference type="Proteomes" id="UP000187406">
    <property type="component" value="Unassembled WGS sequence"/>
</dbReference>
<accession>A0A1Q3DFE4</accession>
<keyword evidence="1" id="KW-0812">Transmembrane</keyword>
<evidence type="ECO:0000256" key="1">
    <source>
        <dbReference type="SAM" id="Phobius"/>
    </source>
</evidence>
<gene>
    <name evidence="2" type="ORF">CFOL_v3_34655</name>
</gene>
<protein>
    <submittedName>
        <fullName evidence="2">Uncharacterized protein</fullName>
    </submittedName>
</protein>
<dbReference type="InParanoid" id="A0A1Q3DFE4"/>
<comment type="caution">
    <text evidence="2">The sequence shown here is derived from an EMBL/GenBank/DDBJ whole genome shotgun (WGS) entry which is preliminary data.</text>
</comment>
<sequence>MSSSTALQDNESMGHTLLVVREVSVYKTAGLSGGNSGTGKPKLLGLAPLPPVVVGKIRCNILFLCLHVYPYMLCFMSPVICYVIWTV</sequence>
<dbReference type="EMBL" id="BDDD01007186">
    <property type="protein sequence ID" value="GAV91256.1"/>
    <property type="molecule type" value="Genomic_DNA"/>
</dbReference>